<evidence type="ECO:0000313" key="1">
    <source>
        <dbReference type="EMBL" id="EPC04564.1"/>
    </source>
</evidence>
<evidence type="ECO:0000313" key="2">
    <source>
        <dbReference type="Proteomes" id="UP000014463"/>
    </source>
</evidence>
<organism evidence="1 2">
    <name type="scientific">Litchfieldella anticariensis (strain DSM 16096 / CECT 5854 / CIP 108499 / LMG 22089 / FP35)</name>
    <name type="common">Halomonas anticariensis</name>
    <dbReference type="NCBI Taxonomy" id="1121939"/>
    <lineage>
        <taxon>Bacteria</taxon>
        <taxon>Pseudomonadati</taxon>
        <taxon>Pseudomonadota</taxon>
        <taxon>Gammaproteobacteria</taxon>
        <taxon>Oceanospirillales</taxon>
        <taxon>Halomonadaceae</taxon>
        <taxon>Litchfieldella</taxon>
    </lineage>
</organism>
<dbReference type="EMBL" id="ASTJ01000011">
    <property type="protein sequence ID" value="EPC04564.1"/>
    <property type="molecule type" value="Genomic_DNA"/>
</dbReference>
<reference evidence="1 2" key="1">
    <citation type="journal article" date="2013" name="Genome Announc.">
        <title>Draft genome sequence of the moderately halophilic gammaproteobacterium Halomonas anticariensis FP35.</title>
        <authorList>
            <person name="Tahrioui A."/>
            <person name="Quesada E."/>
            <person name="Llamas I."/>
        </authorList>
    </citation>
    <scope>NUCLEOTIDE SEQUENCE [LARGE SCALE GENOMIC DNA]</scope>
    <source>
        <strain evidence="2">DSM 16096 / CECT 5854 / LMG 22089 / FP35</strain>
    </source>
</reference>
<comment type="caution">
    <text evidence="1">The sequence shown here is derived from an EMBL/GenBank/DDBJ whole genome shotgun (WGS) entry which is preliminary data.</text>
</comment>
<dbReference type="Proteomes" id="UP000014463">
    <property type="component" value="Unassembled WGS sequence"/>
</dbReference>
<name>S2L9L4_LITA3</name>
<gene>
    <name evidence="1" type="ORF">L861_04370</name>
</gene>
<protein>
    <submittedName>
        <fullName evidence="1">Uncharacterized protein</fullName>
    </submittedName>
</protein>
<sequence length="33" mass="3865">MELEQERRTFHHNGIDGSPATNLNIRMMLIILL</sequence>
<accession>S2L9L4</accession>
<dbReference type="AlphaFoldDB" id="S2L9L4"/>
<proteinExistence type="predicted"/>
<keyword evidence="2" id="KW-1185">Reference proteome</keyword>